<dbReference type="PANTHER" id="PTHR43364">
    <property type="entry name" value="NADH-SPECIFIC METHYLGLYOXAL REDUCTASE-RELATED"/>
    <property type="match status" value="1"/>
</dbReference>
<gene>
    <name evidence="2" type="ORF">KIH74_28230</name>
</gene>
<sequence>MEATTQTVMRTRTLRSGENTLEVSALCLGVMNLGVQLDKDESYALLDRYFAAGGRFFDTANNYGAWTETTHGTRAGDSERLLGRWIADRGVAGEVVVATKCGAGKLDPDRPLAGDAPTNFEGLSAAVVREQLTGSLERLGLERVGVYYGHVDDRRLDAAEIADTFSALVEEGLVTIPGLSNTATWRLALARERARATGRAPIGVWQQEHSVYWPRPGLATTTVVDPEVIDYAADQPDLTVITYSPNQQGQLVRPWMPVRPPYDHPGSTGRLRLVHAIAHELGATANQVALAWHLAGPSSRMQRVAGSDRSALDQLPARRAAMIPVIGASRVSQLEESLGALAVTLTGEHLAALDGA</sequence>
<feature type="domain" description="NADP-dependent oxidoreductase" evidence="1">
    <location>
        <begin position="26"/>
        <end position="355"/>
    </location>
</feature>
<proteinExistence type="predicted"/>
<evidence type="ECO:0000313" key="2">
    <source>
        <dbReference type="EMBL" id="MBT0772863.1"/>
    </source>
</evidence>
<keyword evidence="3" id="KW-1185">Reference proteome</keyword>
<name>A0ABS5TP32_9ACTN</name>
<dbReference type="InterPro" id="IPR023210">
    <property type="entry name" value="NADP_OxRdtase_dom"/>
</dbReference>
<dbReference type="RefSeq" id="WP_214159403.1">
    <property type="nucleotide sequence ID" value="NZ_JAHBAY010000014.1"/>
</dbReference>
<dbReference type="Proteomes" id="UP001197247">
    <property type="component" value="Unassembled WGS sequence"/>
</dbReference>
<dbReference type="InterPro" id="IPR036812">
    <property type="entry name" value="NAD(P)_OxRdtase_dom_sf"/>
</dbReference>
<dbReference type="Gene3D" id="3.20.20.100">
    <property type="entry name" value="NADP-dependent oxidoreductase domain"/>
    <property type="match status" value="1"/>
</dbReference>
<accession>A0ABS5TP32</accession>
<protein>
    <submittedName>
        <fullName evidence="2">Aldo/keto reductase</fullName>
    </submittedName>
</protein>
<dbReference type="PANTHER" id="PTHR43364:SF6">
    <property type="entry name" value="OXIDOREDUCTASE-RELATED"/>
    <property type="match status" value="1"/>
</dbReference>
<dbReference type="InterPro" id="IPR050523">
    <property type="entry name" value="AKR_Detox_Biosynth"/>
</dbReference>
<evidence type="ECO:0000313" key="3">
    <source>
        <dbReference type="Proteomes" id="UP001197247"/>
    </source>
</evidence>
<reference evidence="2 3" key="1">
    <citation type="submission" date="2021-05" db="EMBL/GenBank/DDBJ databases">
        <title>Kineosporia and Streptomyces sp. nov. two new marine actinobacteria isolated from Coral.</title>
        <authorList>
            <person name="Buangrab K."/>
            <person name="Sutthacheep M."/>
            <person name="Yeemin T."/>
            <person name="Harunari E."/>
            <person name="Igarashi Y."/>
            <person name="Kanchanasin P."/>
            <person name="Tanasupawat S."/>
            <person name="Phongsopitanun W."/>
        </authorList>
    </citation>
    <scope>NUCLEOTIDE SEQUENCE [LARGE SCALE GENOMIC DNA]</scope>
    <source>
        <strain evidence="2 3">J2-2</strain>
    </source>
</reference>
<comment type="caution">
    <text evidence="2">The sequence shown here is derived from an EMBL/GenBank/DDBJ whole genome shotgun (WGS) entry which is preliminary data.</text>
</comment>
<dbReference type="EMBL" id="JAHBAY010000014">
    <property type="protein sequence ID" value="MBT0772863.1"/>
    <property type="molecule type" value="Genomic_DNA"/>
</dbReference>
<dbReference type="Pfam" id="PF00248">
    <property type="entry name" value="Aldo_ket_red"/>
    <property type="match status" value="1"/>
</dbReference>
<organism evidence="2 3">
    <name type="scientific">Kineosporia corallincola</name>
    <dbReference type="NCBI Taxonomy" id="2835133"/>
    <lineage>
        <taxon>Bacteria</taxon>
        <taxon>Bacillati</taxon>
        <taxon>Actinomycetota</taxon>
        <taxon>Actinomycetes</taxon>
        <taxon>Kineosporiales</taxon>
        <taxon>Kineosporiaceae</taxon>
        <taxon>Kineosporia</taxon>
    </lineage>
</organism>
<evidence type="ECO:0000259" key="1">
    <source>
        <dbReference type="Pfam" id="PF00248"/>
    </source>
</evidence>
<dbReference type="SUPFAM" id="SSF51430">
    <property type="entry name" value="NAD(P)-linked oxidoreductase"/>
    <property type="match status" value="1"/>
</dbReference>